<dbReference type="OrthoDB" id="10349377at2759"/>
<reference evidence="1" key="1">
    <citation type="submission" date="2013-08" db="EMBL/GenBank/DDBJ databases">
        <title>Gene expansion shapes genome architecture in the human pathogen Lichtheimia corymbifera: an evolutionary genomics analysis in the ancient terrestrial Mucorales (Mucoromycotina).</title>
        <authorList>
            <person name="Schwartze V.U."/>
            <person name="Winter S."/>
            <person name="Shelest E."/>
            <person name="Marcet-Houben M."/>
            <person name="Horn F."/>
            <person name="Wehner S."/>
            <person name="Hoffmann K."/>
            <person name="Riege K."/>
            <person name="Sammeth M."/>
            <person name="Nowrousian M."/>
            <person name="Valiante V."/>
            <person name="Linde J."/>
            <person name="Jacobsen I.D."/>
            <person name="Marz M."/>
            <person name="Brakhage A.A."/>
            <person name="Gabaldon T."/>
            <person name="Bocker S."/>
            <person name="Voigt K."/>
        </authorList>
    </citation>
    <scope>NUCLEOTIDE SEQUENCE [LARGE SCALE GENOMIC DNA]</scope>
    <source>
        <strain evidence="1">FSU 9682</strain>
    </source>
</reference>
<name>A0A068S3Y0_9FUNG</name>
<gene>
    <name evidence="1" type="ORF">LCOR_08060.1</name>
</gene>
<dbReference type="Proteomes" id="UP000027586">
    <property type="component" value="Unassembled WGS sequence"/>
</dbReference>
<proteinExistence type="predicted"/>
<dbReference type="AlphaFoldDB" id="A0A068S3Y0"/>
<keyword evidence="2" id="KW-1185">Reference proteome</keyword>
<evidence type="ECO:0000313" key="2">
    <source>
        <dbReference type="Proteomes" id="UP000027586"/>
    </source>
</evidence>
<protein>
    <submittedName>
        <fullName evidence="1">Uncharacterized protein</fullName>
    </submittedName>
</protein>
<sequence length="148" mass="16794">MQACQRAIIPFLPSFSLPLFSHYQHTPSPFRSLISTFAWLAMLLLSSGFRMDSGANTRHYQHHQQHTATWTAFWADVTTWLSGKQKNSSKCKKRTSTILTETCGGQDGLLLSSLSDFQRTYYSFPEFDDYDSVEGQENWASLDVTPGV</sequence>
<dbReference type="VEuPathDB" id="FungiDB:LCOR_08060.1"/>
<evidence type="ECO:0000313" key="1">
    <source>
        <dbReference type="EMBL" id="CDH57073.1"/>
    </source>
</evidence>
<dbReference type="EMBL" id="CBTN010000043">
    <property type="protein sequence ID" value="CDH57073.1"/>
    <property type="molecule type" value="Genomic_DNA"/>
</dbReference>
<accession>A0A068S3Y0</accession>
<organism evidence="1 2">
    <name type="scientific">Lichtheimia corymbifera JMRC:FSU:9682</name>
    <dbReference type="NCBI Taxonomy" id="1263082"/>
    <lineage>
        <taxon>Eukaryota</taxon>
        <taxon>Fungi</taxon>
        <taxon>Fungi incertae sedis</taxon>
        <taxon>Mucoromycota</taxon>
        <taxon>Mucoromycotina</taxon>
        <taxon>Mucoromycetes</taxon>
        <taxon>Mucorales</taxon>
        <taxon>Lichtheimiaceae</taxon>
        <taxon>Lichtheimia</taxon>
    </lineage>
</organism>
<comment type="caution">
    <text evidence="1">The sequence shown here is derived from an EMBL/GenBank/DDBJ whole genome shotgun (WGS) entry which is preliminary data.</text>
</comment>